<dbReference type="EMBL" id="JAQPYX010000127">
    <property type="protein sequence ID" value="MDC7150491.1"/>
    <property type="molecule type" value="Genomic_DNA"/>
</dbReference>
<sequence>MTSTIFLTVALVATAIFLIQFIVSIFFGEIDTDVDMDADIGSVISFKGLTHFCIGMGWYMYITQGTEISSYVAGILVGLVFVFVLWFLYKKAWQLQKENKPEKPEALLGRECTIYAHDGDRYIVQIAVNGALREMDVRSLENRKYQTGDRAAIVKVESGIMYIQ</sequence>
<feature type="transmembrane region" description="Helical" evidence="1">
    <location>
        <begin position="68"/>
        <end position="89"/>
    </location>
</feature>
<protein>
    <recommendedName>
        <fullName evidence="5">Serine protease</fullName>
    </recommendedName>
</protein>
<keyword evidence="1" id="KW-0812">Transmembrane</keyword>
<evidence type="ECO:0008006" key="5">
    <source>
        <dbReference type="Google" id="ProtNLM"/>
    </source>
</evidence>
<gene>
    <name evidence="3" type="ORF">B5F96_09560</name>
    <name evidence="2" type="ORF">PQG89_13860</name>
</gene>
<evidence type="ECO:0000313" key="4">
    <source>
        <dbReference type="Proteomes" id="UP000195975"/>
    </source>
</evidence>
<keyword evidence="1" id="KW-1133">Transmembrane helix</keyword>
<organism evidence="3 4">
    <name type="scientific">Parabacteroides johnsonii</name>
    <dbReference type="NCBI Taxonomy" id="387661"/>
    <lineage>
        <taxon>Bacteria</taxon>
        <taxon>Pseudomonadati</taxon>
        <taxon>Bacteroidota</taxon>
        <taxon>Bacteroidia</taxon>
        <taxon>Bacteroidales</taxon>
        <taxon>Tannerellaceae</taxon>
        <taxon>Parabacteroides</taxon>
    </lineage>
</organism>
<keyword evidence="1" id="KW-0472">Membrane</keyword>
<dbReference type="RefSeq" id="WP_008152729.1">
    <property type="nucleotide sequence ID" value="NZ_CAJLBM010000022.1"/>
</dbReference>
<comment type="caution">
    <text evidence="3">The sequence shown here is derived from an EMBL/GenBank/DDBJ whole genome shotgun (WGS) entry which is preliminary data.</text>
</comment>
<evidence type="ECO:0000313" key="3">
    <source>
        <dbReference type="EMBL" id="OUO05274.1"/>
    </source>
</evidence>
<dbReference type="Proteomes" id="UP000195975">
    <property type="component" value="Unassembled WGS sequence"/>
</dbReference>
<reference evidence="3" key="2">
    <citation type="journal article" date="2018" name="BMC Genomics">
        <title>Whole genome sequencing and function prediction of 133 gut anaerobes isolated from chicken caecum in pure cultures.</title>
        <authorList>
            <person name="Medvecky M."/>
            <person name="Cejkova D."/>
            <person name="Polansky O."/>
            <person name="Karasova D."/>
            <person name="Kubasova T."/>
            <person name="Cizek A."/>
            <person name="Rychlik I."/>
        </authorList>
    </citation>
    <scope>NUCLEOTIDE SEQUENCE</scope>
    <source>
        <strain evidence="3">An42</strain>
    </source>
</reference>
<dbReference type="GeneID" id="93410239"/>
<dbReference type="Proteomes" id="UP001213646">
    <property type="component" value="Unassembled WGS sequence"/>
</dbReference>
<name>A0A9Q5SRE1_9BACT</name>
<proteinExistence type="predicted"/>
<evidence type="ECO:0000256" key="1">
    <source>
        <dbReference type="SAM" id="Phobius"/>
    </source>
</evidence>
<reference evidence="4" key="1">
    <citation type="submission" date="2017-04" db="EMBL/GenBank/DDBJ databases">
        <title>Function of individual gut microbiota members based on whole genome sequencing of pure cultures obtained from chicken caecum.</title>
        <authorList>
            <person name="Medvecky M."/>
            <person name="Cejkova D."/>
            <person name="Polansky O."/>
            <person name="Karasova D."/>
            <person name="Kubasova T."/>
            <person name="Cizek A."/>
            <person name="Rychlik I."/>
        </authorList>
    </citation>
    <scope>NUCLEOTIDE SEQUENCE [LARGE SCALE GENOMIC DNA]</scope>
    <source>
        <strain evidence="4">An42</strain>
    </source>
</reference>
<reference evidence="2" key="3">
    <citation type="submission" date="2023-01" db="EMBL/GenBank/DDBJ databases">
        <title>Exploring GABA producing Bacteroides strains toward improving mental health.</title>
        <authorList>
            <person name="Yousuf B."/>
            <person name="Bouhlel N.E."/>
            <person name="Mottawea W."/>
            <person name="Hammami R."/>
        </authorList>
    </citation>
    <scope>NUCLEOTIDE SEQUENCE</scope>
    <source>
        <strain evidence="2">UO.H1047</strain>
    </source>
</reference>
<feature type="transmembrane region" description="Helical" evidence="1">
    <location>
        <begin position="40"/>
        <end position="62"/>
    </location>
</feature>
<accession>A0A9Q5SRE1</accession>
<dbReference type="AlphaFoldDB" id="A0A9Q5SRE1"/>
<feature type="transmembrane region" description="Helical" evidence="1">
    <location>
        <begin position="6"/>
        <end position="28"/>
    </location>
</feature>
<evidence type="ECO:0000313" key="2">
    <source>
        <dbReference type="EMBL" id="MDC7150491.1"/>
    </source>
</evidence>
<dbReference type="EMBL" id="NFIJ01000008">
    <property type="protein sequence ID" value="OUO05274.1"/>
    <property type="molecule type" value="Genomic_DNA"/>
</dbReference>